<evidence type="ECO:0000259" key="2">
    <source>
        <dbReference type="Pfam" id="PF00005"/>
    </source>
</evidence>
<dbReference type="EMBL" id="LAZR01064957">
    <property type="protein sequence ID" value="KKK56513.1"/>
    <property type="molecule type" value="Genomic_DNA"/>
</dbReference>
<dbReference type="Pfam" id="PF00005">
    <property type="entry name" value="ABC_tran"/>
    <property type="match status" value="1"/>
</dbReference>
<evidence type="ECO:0000256" key="1">
    <source>
        <dbReference type="ARBA" id="ARBA00005417"/>
    </source>
</evidence>
<name>A0A0F8WIN6_9ZZZZ</name>
<dbReference type="Gene3D" id="3.40.50.300">
    <property type="entry name" value="P-loop containing nucleotide triphosphate hydrolases"/>
    <property type="match status" value="1"/>
</dbReference>
<proteinExistence type="inferred from homology"/>
<dbReference type="GO" id="GO:0016887">
    <property type="term" value="F:ATP hydrolysis activity"/>
    <property type="evidence" value="ECO:0007669"/>
    <property type="project" value="InterPro"/>
</dbReference>
<protein>
    <recommendedName>
        <fullName evidence="2">ABC transporter domain-containing protein</fullName>
    </recommendedName>
</protein>
<accession>A0A0F8WIN6</accession>
<dbReference type="AlphaFoldDB" id="A0A0F8WIN6"/>
<evidence type="ECO:0000313" key="3">
    <source>
        <dbReference type="EMBL" id="KKK56513.1"/>
    </source>
</evidence>
<dbReference type="InterPro" id="IPR027417">
    <property type="entry name" value="P-loop_NTPase"/>
</dbReference>
<comment type="similarity">
    <text evidence="1">Belongs to the ABC transporter superfamily.</text>
</comment>
<gene>
    <name evidence="3" type="ORF">LCGC14_3063760</name>
</gene>
<dbReference type="SUPFAM" id="SSF52540">
    <property type="entry name" value="P-loop containing nucleoside triphosphate hydrolases"/>
    <property type="match status" value="1"/>
</dbReference>
<reference evidence="3" key="1">
    <citation type="journal article" date="2015" name="Nature">
        <title>Complex archaea that bridge the gap between prokaryotes and eukaryotes.</title>
        <authorList>
            <person name="Spang A."/>
            <person name="Saw J.H."/>
            <person name="Jorgensen S.L."/>
            <person name="Zaremba-Niedzwiedzka K."/>
            <person name="Martijn J."/>
            <person name="Lind A.E."/>
            <person name="van Eijk R."/>
            <person name="Schleper C."/>
            <person name="Guy L."/>
            <person name="Ettema T.J."/>
        </authorList>
    </citation>
    <scope>NUCLEOTIDE SEQUENCE</scope>
</reference>
<feature type="domain" description="ABC transporter" evidence="2">
    <location>
        <begin position="28"/>
        <end position="125"/>
    </location>
</feature>
<sequence>MDSGKQNVVSVKGLCKSYNMGEIEINVLNDITFDIHKGDIVSIIGPSGVGKSTLLNILGTLDKPTAGNVYIDSEDVTEFNEDKLAHFRNKKIGFVFQFYHLLPELRVLENVLLPQMVRTSVLRWIKERKAARASPRP</sequence>
<dbReference type="InterPro" id="IPR003439">
    <property type="entry name" value="ABC_transporter-like_ATP-bd"/>
</dbReference>
<dbReference type="PANTHER" id="PTHR42798:SF7">
    <property type="entry name" value="ALPHA-D-RIBOSE 1-METHYLPHOSPHONATE 5-TRIPHOSPHATE SYNTHASE SUBUNIT PHNL"/>
    <property type="match status" value="1"/>
</dbReference>
<dbReference type="PANTHER" id="PTHR42798">
    <property type="entry name" value="LIPOPROTEIN-RELEASING SYSTEM ATP-BINDING PROTEIN LOLD"/>
    <property type="match status" value="1"/>
</dbReference>
<organism evidence="3">
    <name type="scientific">marine sediment metagenome</name>
    <dbReference type="NCBI Taxonomy" id="412755"/>
    <lineage>
        <taxon>unclassified sequences</taxon>
        <taxon>metagenomes</taxon>
        <taxon>ecological metagenomes</taxon>
    </lineage>
</organism>
<dbReference type="GO" id="GO:0005524">
    <property type="term" value="F:ATP binding"/>
    <property type="evidence" value="ECO:0007669"/>
    <property type="project" value="InterPro"/>
</dbReference>
<comment type="caution">
    <text evidence="3">The sequence shown here is derived from an EMBL/GenBank/DDBJ whole genome shotgun (WGS) entry which is preliminary data.</text>
</comment>